<evidence type="ECO:0000313" key="2">
    <source>
        <dbReference type="EMBL" id="KAF6104442.1"/>
    </source>
</evidence>
<proteinExistence type="predicted"/>
<reference evidence="2 3" key="1">
    <citation type="journal article" date="2020" name="Nature">
        <title>Six reference-quality genomes reveal evolution of bat adaptations.</title>
        <authorList>
            <person name="Jebb D."/>
            <person name="Huang Z."/>
            <person name="Pippel M."/>
            <person name="Hughes G.M."/>
            <person name="Lavrichenko K."/>
            <person name="Devanna P."/>
            <person name="Winkler S."/>
            <person name="Jermiin L.S."/>
            <person name="Skirmuntt E.C."/>
            <person name="Katzourakis A."/>
            <person name="Burkitt-Gray L."/>
            <person name="Ray D.A."/>
            <person name="Sullivan K.A.M."/>
            <person name="Roscito J.G."/>
            <person name="Kirilenko B.M."/>
            <person name="Davalos L.M."/>
            <person name="Corthals A.P."/>
            <person name="Power M.L."/>
            <person name="Jones G."/>
            <person name="Ransome R.D."/>
            <person name="Dechmann D.K.N."/>
            <person name="Locatelli A.G."/>
            <person name="Puechmaille S.J."/>
            <person name="Fedrigo O."/>
            <person name="Jarvis E.D."/>
            <person name="Hiller M."/>
            <person name="Vernes S.C."/>
            <person name="Myers E.W."/>
            <person name="Teeling E.C."/>
        </authorList>
    </citation>
    <scope>NUCLEOTIDE SEQUENCE [LARGE SCALE GENOMIC DNA]</scope>
    <source>
        <strain evidence="2">Bat1K_MPI-CBG_1</strain>
    </source>
</reference>
<dbReference type="Proteomes" id="UP000664940">
    <property type="component" value="Unassembled WGS sequence"/>
</dbReference>
<gene>
    <name evidence="2" type="ORF">HJG60_011372</name>
</gene>
<sequence length="179" mass="19300">MTPPATESGPSSSTLGCSSWGGWGWENMGRCDSAWGPQQKQQLPEGLSKEHVGGAEGWRGPGLELSEWESGTGDAPHSTHRTVAKCALAWEKRHSGTTHLMTPFTAPWAPAWKPNPASFKVLQDLVPLSTSLSCYISSQLCSSHVGPFELPESSIPFFSVNLCPLLSRPATFPIQLVQL</sequence>
<dbReference type="AlphaFoldDB" id="A0A833ZWR0"/>
<dbReference type="EMBL" id="JABVXQ010000006">
    <property type="protein sequence ID" value="KAF6104442.1"/>
    <property type="molecule type" value="Genomic_DNA"/>
</dbReference>
<comment type="caution">
    <text evidence="2">The sequence shown here is derived from an EMBL/GenBank/DDBJ whole genome shotgun (WGS) entry which is preliminary data.</text>
</comment>
<feature type="region of interest" description="Disordered" evidence="1">
    <location>
        <begin position="29"/>
        <end position="78"/>
    </location>
</feature>
<organism evidence="2 3">
    <name type="scientific">Phyllostomus discolor</name>
    <name type="common">pale spear-nosed bat</name>
    <dbReference type="NCBI Taxonomy" id="89673"/>
    <lineage>
        <taxon>Eukaryota</taxon>
        <taxon>Metazoa</taxon>
        <taxon>Chordata</taxon>
        <taxon>Craniata</taxon>
        <taxon>Vertebrata</taxon>
        <taxon>Euteleostomi</taxon>
        <taxon>Mammalia</taxon>
        <taxon>Eutheria</taxon>
        <taxon>Laurasiatheria</taxon>
        <taxon>Chiroptera</taxon>
        <taxon>Yangochiroptera</taxon>
        <taxon>Phyllostomidae</taxon>
        <taxon>Phyllostominae</taxon>
        <taxon>Phyllostomus</taxon>
    </lineage>
</organism>
<name>A0A833ZWR0_9CHIR</name>
<accession>A0A833ZWR0</accession>
<protein>
    <submittedName>
        <fullName evidence="2">Uncharacterized protein</fullName>
    </submittedName>
</protein>
<evidence type="ECO:0000256" key="1">
    <source>
        <dbReference type="SAM" id="MobiDB-lite"/>
    </source>
</evidence>
<evidence type="ECO:0000313" key="3">
    <source>
        <dbReference type="Proteomes" id="UP000664940"/>
    </source>
</evidence>